<dbReference type="CDD" id="cd00887">
    <property type="entry name" value="MoeA"/>
    <property type="match status" value="1"/>
</dbReference>
<feature type="region of interest" description="Disordered" evidence="5">
    <location>
        <begin position="1035"/>
        <end position="1066"/>
    </location>
</feature>
<proteinExistence type="inferred from homology"/>
<dbReference type="GO" id="GO:0005829">
    <property type="term" value="C:cytosol"/>
    <property type="evidence" value="ECO:0007669"/>
    <property type="project" value="TreeGrafter"/>
</dbReference>
<feature type="compositionally biased region" description="Basic residues" evidence="5">
    <location>
        <begin position="1040"/>
        <end position="1053"/>
    </location>
</feature>
<dbReference type="PANTHER" id="PTHR10192:SF5">
    <property type="entry name" value="GEPHYRIN"/>
    <property type="match status" value="1"/>
</dbReference>
<name>A0A4R5XF36_9AGAM</name>
<dbReference type="InterPro" id="IPR005110">
    <property type="entry name" value="MoeA_linker/N"/>
</dbReference>
<dbReference type="CDD" id="cd00886">
    <property type="entry name" value="MogA_MoaB"/>
    <property type="match status" value="1"/>
</dbReference>
<keyword evidence="8" id="KW-1185">Reference proteome</keyword>
<dbReference type="InterPro" id="IPR036135">
    <property type="entry name" value="MoeA_linker/N_sf"/>
</dbReference>
<comment type="similarity">
    <text evidence="3">In the C-terminal section; belongs to the MoeA family.</text>
</comment>
<dbReference type="Gene3D" id="3.90.105.10">
    <property type="entry name" value="Molybdopterin biosynthesis moea protein, domain 2"/>
    <property type="match status" value="1"/>
</dbReference>
<dbReference type="SMART" id="SM00852">
    <property type="entry name" value="MoCF_biosynth"/>
    <property type="match status" value="2"/>
</dbReference>
<protein>
    <recommendedName>
        <fullName evidence="6">MoaB/Mog domain-containing protein</fullName>
    </recommendedName>
</protein>
<dbReference type="NCBIfam" id="TIGR00177">
    <property type="entry name" value="molyb_syn"/>
    <property type="match status" value="2"/>
</dbReference>
<dbReference type="Gene3D" id="2.40.340.10">
    <property type="entry name" value="MoeA, C-terminal, domain IV"/>
    <property type="match status" value="1"/>
</dbReference>
<evidence type="ECO:0000256" key="1">
    <source>
        <dbReference type="ARBA" id="ARBA00005046"/>
    </source>
</evidence>
<dbReference type="InterPro" id="IPR036425">
    <property type="entry name" value="MoaB/Mog-like_dom_sf"/>
</dbReference>
<dbReference type="SUPFAM" id="SSF63882">
    <property type="entry name" value="MoeA N-terminal region -like"/>
    <property type="match status" value="1"/>
</dbReference>
<evidence type="ECO:0000256" key="4">
    <source>
        <dbReference type="ARBA" id="ARBA00023150"/>
    </source>
</evidence>
<dbReference type="InterPro" id="IPR038987">
    <property type="entry name" value="MoeA-like"/>
</dbReference>
<sequence>MSSNVGDPFLLSSHPISSKFALSKETINRPSFLYASQDFAATEGASADGHVTVAVQGDGVHVIDPVSLHPVSSHTLGPSTTFMCAPATLLTSEERKQTRRTFVAIESSPEIQEKERGCTVWSWKENLSKDLGSSQEKHTFIASHKVTRIFASNESQTLLLLSSEGELTWTDPSFQPRGHFPPPAIPGSVFKTFVFSRQECAFAPTSPIPANDILVFNFVILDLELQLRRITLGGDAVVADANPIVIPVNAENIVDISLGESGFLSILSGDGFWSSFRVDSVSGKMVISQSAAPFQLKGLSFPAKERTKSLKSSSNRPHTSLLSLGSSHVMLAGVTTSASPEIALLLWDVQYSVLLDSHMLPIPSSLPKTSPPDFSLSLVPGTSNQALLLLTPNTNLSSNKSQKARSSSAQHLSSILVVPFNVPSTSTIANAIGRGSRGMEWKESELSSLSGATTLDATRQSIIKQLENAVAKGDVDPANTTFLEWVERESAKAKAKDKGNPQLPEAAVEATDMLDGFEHTQGKNMDEKRKFRSDNRFTLGHFFTSSVVRIVLQKTPGTAYPSKIIHYLMERQAVSHSMIEGGLLPALSDRGDWETIHLALKKVVDIPESVLMHHLHIVVSAHRQKSSADSMAIDQPPSHAKIPPLPTFFAACLGYSTSGPALRISIRKHFSGAEDLICLLEQLEHWVVQWSTRDMPVSFDDVVTNENGVHIAKAGRDAKRVQRRRAEALPDLENILLFLQAILDSSFLTLLQNEPAPKILQRLSDYLEPHIAAGDDMELLRGPLEPFVKAQAKALAGAQKGSRKQDSDWRQRRKQVHEQAAIAIGLYQPMVMRPRVSSLHRTYRTYLILTITTFKHVLCSVSDTASRDATADKSGPIIKETFQKRGFQCVAHTIVPDDEESITQVIRDWSHRGDIDFIITTGGTGFGGRDRTPEAIRPLLDREASGIVHLLLSSSLTHTPFAALSRPIAGTIRNTLVVTLPGSTKAVKENLAALLSAGIVEHALDLVKGGSGKSIHDALSPSKADANASLLESAMSGDHQHHHQRHTHHHHGEHHAPTPRTILSQDPNLPVSARQRVSPFPLISFDEALDIVLGETPTLGIERKAVTRALNGSVMAEDVYASGDIPSSQTTSIDGYAIRSSDPPGTYDVVTPQTHKISAPLPKGSIYRINTGAPLPQGTDAVIMVEDTKLISTHSSPTTVFDSEEKEVETLARIPPGENVRMPGSDVRKGDLVFQKQDILQGAGGEIGTLIFVGRKEVSVFRKPVVAILSTGNELCDIQGNQGSDLHNLDGWSGIWDTNRPSLQAALENMNYEVVDLGIVADDLDAHTNALKSGLHLADLVLTTGGTSMGASDLLKPVIERHLDGTIHFGRVKAKPGKPTTFATVPFQGARKPIFALPGNPASALVTFYLFVVPALRKMGGWPTERCQLPRVRVQLTSSMKLDPRAEFHRVIIRASPDGLKAFSTGAQRSSRVASLSGANGLVALPPRKEDGPSELMVGEFADAIIIDEIRNL</sequence>
<organism evidence="7 8">
    <name type="scientific">Rickenella mellea</name>
    <dbReference type="NCBI Taxonomy" id="50990"/>
    <lineage>
        <taxon>Eukaryota</taxon>
        <taxon>Fungi</taxon>
        <taxon>Dikarya</taxon>
        <taxon>Basidiomycota</taxon>
        <taxon>Agaricomycotina</taxon>
        <taxon>Agaricomycetes</taxon>
        <taxon>Hymenochaetales</taxon>
        <taxon>Rickenellaceae</taxon>
        <taxon>Rickenella</taxon>
    </lineage>
</organism>
<dbReference type="InterPro" id="IPR005111">
    <property type="entry name" value="MoeA_C_domain_IV"/>
</dbReference>
<dbReference type="SUPFAM" id="SSF53218">
    <property type="entry name" value="Molybdenum cofactor biosynthesis proteins"/>
    <property type="match status" value="2"/>
</dbReference>
<dbReference type="Pfam" id="PF00994">
    <property type="entry name" value="MoCF_biosynth"/>
    <property type="match status" value="2"/>
</dbReference>
<dbReference type="Pfam" id="PF03454">
    <property type="entry name" value="MoeA_C"/>
    <property type="match status" value="1"/>
</dbReference>
<dbReference type="InterPro" id="IPR001453">
    <property type="entry name" value="MoaB/Mog_dom"/>
</dbReference>
<dbReference type="FunFam" id="3.40.980.10:FF:000001">
    <property type="entry name" value="Molybdopterin molybdenumtransferase"/>
    <property type="match status" value="1"/>
</dbReference>
<dbReference type="Gene3D" id="3.40.980.10">
    <property type="entry name" value="MoaB/Mog-like domain"/>
    <property type="match status" value="2"/>
</dbReference>
<dbReference type="GO" id="GO:0006777">
    <property type="term" value="P:Mo-molybdopterin cofactor biosynthetic process"/>
    <property type="evidence" value="ECO:0007669"/>
    <property type="project" value="UniProtKB-KW"/>
</dbReference>
<comment type="pathway">
    <text evidence="1">Cofactor biosynthesis; molybdopterin biosynthesis.</text>
</comment>
<feature type="domain" description="MoaB/Mog" evidence="6">
    <location>
        <begin position="857"/>
        <end position="1002"/>
    </location>
</feature>
<evidence type="ECO:0000313" key="8">
    <source>
        <dbReference type="Proteomes" id="UP000294933"/>
    </source>
</evidence>
<accession>A0A4R5XF36</accession>
<keyword evidence="4" id="KW-0501">Molybdenum cofactor biosynthesis</keyword>
<dbReference type="Pfam" id="PF03453">
    <property type="entry name" value="MoeA_N"/>
    <property type="match status" value="1"/>
</dbReference>
<evidence type="ECO:0000259" key="6">
    <source>
        <dbReference type="SMART" id="SM00852"/>
    </source>
</evidence>
<dbReference type="UniPathway" id="UPA00344"/>
<dbReference type="PROSITE" id="PS01079">
    <property type="entry name" value="MOCF_BIOSYNTHESIS_2"/>
    <property type="match status" value="1"/>
</dbReference>
<dbReference type="PANTHER" id="PTHR10192">
    <property type="entry name" value="MOLYBDOPTERIN BIOSYNTHESIS PROTEIN"/>
    <property type="match status" value="1"/>
</dbReference>
<evidence type="ECO:0000256" key="2">
    <source>
        <dbReference type="ARBA" id="ARBA00007589"/>
    </source>
</evidence>
<comment type="similarity">
    <text evidence="2">In the N-terminal section; belongs to the MoaB/Mog family.</text>
</comment>
<dbReference type="OrthoDB" id="4349954at2759"/>
<dbReference type="STRING" id="50990.A0A4R5XF36"/>
<evidence type="ECO:0000313" key="7">
    <source>
        <dbReference type="EMBL" id="TDL29372.1"/>
    </source>
</evidence>
<dbReference type="InterPro" id="IPR036688">
    <property type="entry name" value="MoeA_C_domain_IV_sf"/>
</dbReference>
<dbReference type="VEuPathDB" id="FungiDB:BD410DRAFT_709844"/>
<dbReference type="GO" id="GO:0061599">
    <property type="term" value="F:molybdopterin molybdotransferase activity"/>
    <property type="evidence" value="ECO:0007669"/>
    <property type="project" value="TreeGrafter"/>
</dbReference>
<feature type="domain" description="MoaB/Mog" evidence="6">
    <location>
        <begin position="1267"/>
        <end position="1418"/>
    </location>
</feature>
<dbReference type="Proteomes" id="UP000294933">
    <property type="component" value="Unassembled WGS sequence"/>
</dbReference>
<evidence type="ECO:0000256" key="5">
    <source>
        <dbReference type="SAM" id="MobiDB-lite"/>
    </source>
</evidence>
<dbReference type="Gene3D" id="2.170.190.11">
    <property type="entry name" value="Molybdopterin biosynthesis moea protein, domain 3"/>
    <property type="match status" value="1"/>
</dbReference>
<gene>
    <name evidence="7" type="ORF">BD410DRAFT_709844</name>
</gene>
<dbReference type="InterPro" id="IPR008284">
    <property type="entry name" value="MoCF_biosynth_CS"/>
</dbReference>
<dbReference type="EMBL" id="ML170156">
    <property type="protein sequence ID" value="TDL29372.1"/>
    <property type="molecule type" value="Genomic_DNA"/>
</dbReference>
<evidence type="ECO:0000256" key="3">
    <source>
        <dbReference type="ARBA" id="ARBA00008339"/>
    </source>
</evidence>
<dbReference type="SUPFAM" id="SSF63867">
    <property type="entry name" value="MoeA C-terminal domain-like"/>
    <property type="match status" value="1"/>
</dbReference>
<reference evidence="7 8" key="1">
    <citation type="submission" date="2018-06" db="EMBL/GenBank/DDBJ databases">
        <title>A transcriptomic atlas of mushroom development highlights an independent origin of complex multicellularity.</title>
        <authorList>
            <consortium name="DOE Joint Genome Institute"/>
            <person name="Krizsan K."/>
            <person name="Almasi E."/>
            <person name="Merenyi Z."/>
            <person name="Sahu N."/>
            <person name="Viragh M."/>
            <person name="Koszo T."/>
            <person name="Mondo S."/>
            <person name="Kiss B."/>
            <person name="Balint B."/>
            <person name="Kues U."/>
            <person name="Barry K."/>
            <person name="Hegedus J.C."/>
            <person name="Henrissat B."/>
            <person name="Johnson J."/>
            <person name="Lipzen A."/>
            <person name="Ohm R."/>
            <person name="Nagy I."/>
            <person name="Pangilinan J."/>
            <person name="Yan J."/>
            <person name="Xiong Y."/>
            <person name="Grigoriev I.V."/>
            <person name="Hibbett D.S."/>
            <person name="Nagy L.G."/>
        </authorList>
    </citation>
    <scope>NUCLEOTIDE SEQUENCE [LARGE SCALE GENOMIC DNA]</scope>
    <source>
        <strain evidence="7 8">SZMC22713</strain>
    </source>
</reference>